<dbReference type="Pfam" id="PF00246">
    <property type="entry name" value="Peptidase_M14"/>
    <property type="match status" value="1"/>
</dbReference>
<accession>A0ABV7YMK1</accession>
<name>A0ABV7YMK1_9ACTN</name>
<sequence>MQENATSAPPKELRRLDLDLVALASDVPDFDHFPTVDELTAAFQRLADDHPDVATLHRVGTSRLGDPLTCLTIGAGENDAVVFAGPHPNEPIGGLTALHLATILCQDEALRSSFGLRWHVIGCIDPDGSRLNEGWFNGPMTRGHYGRHFYRPAPDEQVEWTFPFVYKDAYFDRVMPETLALMRLIDDTKPVFMSSLHNGENGGVFYYLSRPTPELYEHLYVTPRALGIPIDTSKPEVPYVAEFSPGVYEVIRGEDTYDFLQSVGNDPTDRVGGGASWSYAERWGTLTIVTEVPYWAHRDANDESPSDLTYADVLRRRASGLEEVHRVLGGVLDTVQRDLTVDSPYLSALKWFVPGLPGHVAADRTRADDPENARSATVAERFHAIDVGRMFAVRYGGMLLAALSAELAAGNRTPRIRAQFAHLSEVFETWTEIAEGETAGEPIPIRHLVGVQLAAILAGARQAVAEAKG</sequence>
<dbReference type="Gene3D" id="3.40.630.10">
    <property type="entry name" value="Zn peptidases"/>
    <property type="match status" value="1"/>
</dbReference>
<comment type="caution">
    <text evidence="2">The sequence shown here is derived from an EMBL/GenBank/DDBJ whole genome shotgun (WGS) entry which is preliminary data.</text>
</comment>
<keyword evidence="2" id="KW-0645">Protease</keyword>
<dbReference type="EMBL" id="JBHRZH010000051">
    <property type="protein sequence ID" value="MFC3766277.1"/>
    <property type="molecule type" value="Genomic_DNA"/>
</dbReference>
<feature type="domain" description="Peptidase M14" evidence="1">
    <location>
        <begin position="41"/>
        <end position="208"/>
    </location>
</feature>
<dbReference type="InterPro" id="IPR000834">
    <property type="entry name" value="Peptidase_M14"/>
</dbReference>
<proteinExistence type="predicted"/>
<dbReference type="RefSeq" id="WP_205117900.1">
    <property type="nucleotide sequence ID" value="NZ_JAFBCM010000001.1"/>
</dbReference>
<evidence type="ECO:0000259" key="1">
    <source>
        <dbReference type="Pfam" id="PF00246"/>
    </source>
</evidence>
<organism evidence="2 3">
    <name type="scientific">Tenggerimyces flavus</name>
    <dbReference type="NCBI Taxonomy" id="1708749"/>
    <lineage>
        <taxon>Bacteria</taxon>
        <taxon>Bacillati</taxon>
        <taxon>Actinomycetota</taxon>
        <taxon>Actinomycetes</taxon>
        <taxon>Propionibacteriales</taxon>
        <taxon>Nocardioidaceae</taxon>
        <taxon>Tenggerimyces</taxon>
    </lineage>
</organism>
<keyword evidence="2" id="KW-0378">Hydrolase</keyword>
<protein>
    <submittedName>
        <fullName evidence="2">M14 family zinc carboxypeptidase</fullName>
    </submittedName>
</protein>
<dbReference type="Proteomes" id="UP001595699">
    <property type="component" value="Unassembled WGS sequence"/>
</dbReference>
<dbReference type="GO" id="GO:0004180">
    <property type="term" value="F:carboxypeptidase activity"/>
    <property type="evidence" value="ECO:0007669"/>
    <property type="project" value="UniProtKB-KW"/>
</dbReference>
<gene>
    <name evidence="2" type="ORF">ACFOUW_35995</name>
</gene>
<evidence type="ECO:0000313" key="3">
    <source>
        <dbReference type="Proteomes" id="UP001595699"/>
    </source>
</evidence>
<keyword evidence="2" id="KW-0121">Carboxypeptidase</keyword>
<keyword evidence="3" id="KW-1185">Reference proteome</keyword>
<evidence type="ECO:0000313" key="2">
    <source>
        <dbReference type="EMBL" id="MFC3766277.1"/>
    </source>
</evidence>
<reference evidence="3" key="1">
    <citation type="journal article" date="2019" name="Int. J. Syst. Evol. Microbiol.">
        <title>The Global Catalogue of Microorganisms (GCM) 10K type strain sequencing project: providing services to taxonomists for standard genome sequencing and annotation.</title>
        <authorList>
            <consortium name="The Broad Institute Genomics Platform"/>
            <consortium name="The Broad Institute Genome Sequencing Center for Infectious Disease"/>
            <person name="Wu L."/>
            <person name="Ma J."/>
        </authorList>
    </citation>
    <scope>NUCLEOTIDE SEQUENCE [LARGE SCALE GENOMIC DNA]</scope>
    <source>
        <strain evidence="3">CGMCC 4.7241</strain>
    </source>
</reference>
<dbReference type="SUPFAM" id="SSF53187">
    <property type="entry name" value="Zn-dependent exopeptidases"/>
    <property type="match status" value="1"/>
</dbReference>